<feature type="transmembrane region" description="Helical" evidence="1">
    <location>
        <begin position="192"/>
        <end position="210"/>
    </location>
</feature>
<dbReference type="HOGENOM" id="CLU_038717_0_0_1"/>
<evidence type="ECO:0000313" key="2">
    <source>
        <dbReference type="EMBL" id="KFH46065.1"/>
    </source>
</evidence>
<reference evidence="3" key="1">
    <citation type="journal article" date="2014" name="Genome Announc.">
        <title>Genome sequence and annotation of Acremonium chrysogenum, producer of the beta-lactam antibiotic cephalosporin C.</title>
        <authorList>
            <person name="Terfehr D."/>
            <person name="Dahlmann T.A."/>
            <person name="Specht T."/>
            <person name="Zadra I."/>
            <person name="Kuernsteiner H."/>
            <person name="Kueck U."/>
        </authorList>
    </citation>
    <scope>NUCLEOTIDE SEQUENCE [LARGE SCALE GENOMIC DNA]</scope>
    <source>
        <strain evidence="3">ATCC 11550 / CBS 779.69 / DSM 880 / IAM 14645 / JCM 23072 / IMI 49137</strain>
    </source>
</reference>
<dbReference type="OrthoDB" id="72269at2759"/>
<name>A0A086T9N3_HAPC1</name>
<proteinExistence type="predicted"/>
<accession>A0A086T9N3</accession>
<organism evidence="2 3">
    <name type="scientific">Hapsidospora chrysogenum (strain ATCC 11550 / CBS 779.69 / DSM 880 / IAM 14645 / JCM 23072 / IMI 49137)</name>
    <name type="common">Acremonium chrysogenum</name>
    <dbReference type="NCBI Taxonomy" id="857340"/>
    <lineage>
        <taxon>Eukaryota</taxon>
        <taxon>Fungi</taxon>
        <taxon>Dikarya</taxon>
        <taxon>Ascomycota</taxon>
        <taxon>Pezizomycotina</taxon>
        <taxon>Sordariomycetes</taxon>
        <taxon>Hypocreomycetidae</taxon>
        <taxon>Hypocreales</taxon>
        <taxon>Bionectriaceae</taxon>
        <taxon>Hapsidospora</taxon>
    </lineage>
</organism>
<feature type="transmembrane region" description="Helical" evidence="1">
    <location>
        <begin position="120"/>
        <end position="142"/>
    </location>
</feature>
<dbReference type="EMBL" id="JPKY01000023">
    <property type="protein sequence ID" value="KFH46065.1"/>
    <property type="molecule type" value="Genomic_DNA"/>
</dbReference>
<sequence length="363" mass="38864">MTKPAQPRGLPLLSLAILAGLLALAVDSMHRQLRRNNLAELVAPLLDPSDTRVRKRFTGLQGLDGFLTKLLILFMPVFTGEMPELTLFAFHFSGQMVAVVVFLTVQGLRQGTRRSPARFATLWAIVMQVVGYGVVMPLYCLLDLVFSSSGPGSAGLTDPARLHAIVPAVGLGFVLPSVLQALPLGQDLHQKLVAVWQAFPIYVGYLGWIFSQAIKRTVPTATNKKKSAVDKEALDHACGFAISVGAVTHWATMGVIAAATFYAGLFPAGVADSFTFANVFVPHPPRWYGTVTIASTMMQFLHYDLYVGAGATLVWAATQANRAGAWSLDVGGIARIARDVLVLGPVSAAVSVLRSRDQAVLGP</sequence>
<keyword evidence="3" id="KW-1185">Reference proteome</keyword>
<evidence type="ECO:0000256" key="1">
    <source>
        <dbReference type="SAM" id="Phobius"/>
    </source>
</evidence>
<evidence type="ECO:0000313" key="3">
    <source>
        <dbReference type="Proteomes" id="UP000029964"/>
    </source>
</evidence>
<dbReference type="AlphaFoldDB" id="A0A086T9N3"/>
<keyword evidence="1" id="KW-0472">Membrane</keyword>
<keyword evidence="1" id="KW-1133">Transmembrane helix</keyword>
<feature type="transmembrane region" description="Helical" evidence="1">
    <location>
        <begin position="162"/>
        <end position="185"/>
    </location>
</feature>
<dbReference type="STRING" id="857340.A0A086T9N3"/>
<comment type="caution">
    <text evidence="2">The sequence shown here is derived from an EMBL/GenBank/DDBJ whole genome shotgun (WGS) entry which is preliminary data.</text>
</comment>
<gene>
    <name evidence="2" type="ORF">ACRE_031130</name>
</gene>
<keyword evidence="1" id="KW-0812">Transmembrane</keyword>
<feature type="transmembrane region" description="Helical" evidence="1">
    <location>
        <begin position="85"/>
        <end position="108"/>
    </location>
</feature>
<dbReference type="Proteomes" id="UP000029964">
    <property type="component" value="Unassembled WGS sequence"/>
</dbReference>
<protein>
    <submittedName>
        <fullName evidence="2">Uncharacterized protein</fullName>
    </submittedName>
</protein>